<name>A0A8H7Q1J1_9FUNG</name>
<dbReference type="EMBL" id="JAEPRA010000006">
    <property type="protein sequence ID" value="KAG2184217.1"/>
    <property type="molecule type" value="Genomic_DNA"/>
</dbReference>
<comment type="caution">
    <text evidence="1">The sequence shown here is derived from an EMBL/GenBank/DDBJ whole genome shotgun (WGS) entry which is preliminary data.</text>
</comment>
<dbReference type="Proteomes" id="UP000612746">
    <property type="component" value="Unassembled WGS sequence"/>
</dbReference>
<gene>
    <name evidence="1" type="ORF">INT44_009232</name>
</gene>
<reference evidence="1" key="1">
    <citation type="submission" date="2020-12" db="EMBL/GenBank/DDBJ databases">
        <title>Metabolic potential, ecology and presence of endohyphal bacteria is reflected in genomic diversity of Mucoromycotina.</title>
        <authorList>
            <person name="Muszewska A."/>
            <person name="Okrasinska A."/>
            <person name="Steczkiewicz K."/>
            <person name="Drgas O."/>
            <person name="Orlowska M."/>
            <person name="Perlinska-Lenart U."/>
            <person name="Aleksandrzak-Piekarczyk T."/>
            <person name="Szatraj K."/>
            <person name="Zielenkiewicz U."/>
            <person name="Pilsyk S."/>
            <person name="Malc E."/>
            <person name="Mieczkowski P."/>
            <person name="Kruszewska J.S."/>
            <person name="Biernat P."/>
            <person name="Pawlowska J."/>
        </authorList>
    </citation>
    <scope>NUCLEOTIDE SEQUENCE</scope>
    <source>
        <strain evidence="1">WA0000051536</strain>
    </source>
</reference>
<keyword evidence="2" id="KW-1185">Reference proteome</keyword>
<evidence type="ECO:0000313" key="1">
    <source>
        <dbReference type="EMBL" id="KAG2184217.1"/>
    </source>
</evidence>
<proteinExistence type="predicted"/>
<accession>A0A8H7Q1J1</accession>
<sequence length="86" mass="9922">MKFRSLLESNIWLHVDCIASSRTLLGEHTLMIQLRRHGIKFRFLSEPPSVSLYKKFSAPQSTDLNTICSKKESILIKDDSDDELEL</sequence>
<evidence type="ECO:0000313" key="2">
    <source>
        <dbReference type="Proteomes" id="UP000612746"/>
    </source>
</evidence>
<organism evidence="1 2">
    <name type="scientific">Umbelopsis vinacea</name>
    <dbReference type="NCBI Taxonomy" id="44442"/>
    <lineage>
        <taxon>Eukaryota</taxon>
        <taxon>Fungi</taxon>
        <taxon>Fungi incertae sedis</taxon>
        <taxon>Mucoromycota</taxon>
        <taxon>Mucoromycotina</taxon>
        <taxon>Umbelopsidomycetes</taxon>
        <taxon>Umbelopsidales</taxon>
        <taxon>Umbelopsidaceae</taxon>
        <taxon>Umbelopsis</taxon>
    </lineage>
</organism>
<dbReference type="AlphaFoldDB" id="A0A8H7Q1J1"/>
<protein>
    <submittedName>
        <fullName evidence="1">Uncharacterized protein</fullName>
    </submittedName>
</protein>